<reference evidence="2" key="1">
    <citation type="journal article" date="2019" name="Int. J. Syst. Evol. Microbiol.">
        <title>The Global Catalogue of Microorganisms (GCM) 10K type strain sequencing project: providing services to taxonomists for standard genome sequencing and annotation.</title>
        <authorList>
            <consortium name="The Broad Institute Genomics Platform"/>
            <consortium name="The Broad Institute Genome Sequencing Center for Infectious Disease"/>
            <person name="Wu L."/>
            <person name="Ma J."/>
        </authorList>
    </citation>
    <scope>NUCLEOTIDE SEQUENCE [LARGE SCALE GENOMIC DNA]</scope>
    <source>
        <strain evidence="2">NBRC 108730</strain>
    </source>
</reference>
<evidence type="ECO:0008006" key="3">
    <source>
        <dbReference type="Google" id="ProtNLM"/>
    </source>
</evidence>
<keyword evidence="2" id="KW-1185">Reference proteome</keyword>
<accession>A0ABQ6JLJ7</accession>
<dbReference type="EMBL" id="BSUZ01000001">
    <property type="protein sequence ID" value="GMA88426.1"/>
    <property type="molecule type" value="Genomic_DNA"/>
</dbReference>
<comment type="caution">
    <text evidence="1">The sequence shown here is derived from an EMBL/GenBank/DDBJ whole genome shotgun (WGS) entry which is preliminary data.</text>
</comment>
<sequence length="189" mass="17904">MRVGVGAVLAGGVAAAVGLTGVPALDLRRVAPVASTDGTRPASTVAATRTDLVCPGPETIGVRGTDAVGTAPAASLVTAAAVPASLAPQGLPAAAGLVLRSLPGQALAADLVPGTTGAVRSARAATSAAAGVSVQATGAAAAGLVADQWTLVRQGDLRGLATAPCRPGSADTGWSAAAANRAGAGGWCW</sequence>
<organism evidence="1 2">
    <name type="scientific">Angustibacter aerolatus</name>
    <dbReference type="NCBI Taxonomy" id="1162965"/>
    <lineage>
        <taxon>Bacteria</taxon>
        <taxon>Bacillati</taxon>
        <taxon>Actinomycetota</taxon>
        <taxon>Actinomycetes</taxon>
        <taxon>Kineosporiales</taxon>
        <taxon>Kineosporiaceae</taxon>
    </lineage>
</organism>
<proteinExistence type="predicted"/>
<name>A0ABQ6JLJ7_9ACTN</name>
<evidence type="ECO:0000313" key="2">
    <source>
        <dbReference type="Proteomes" id="UP001157017"/>
    </source>
</evidence>
<protein>
    <recommendedName>
        <fullName evidence="3">SAF domain-containing protein</fullName>
    </recommendedName>
</protein>
<dbReference type="Proteomes" id="UP001157017">
    <property type="component" value="Unassembled WGS sequence"/>
</dbReference>
<gene>
    <name evidence="1" type="ORF">GCM10025868_36760</name>
</gene>
<evidence type="ECO:0000313" key="1">
    <source>
        <dbReference type="EMBL" id="GMA88426.1"/>
    </source>
</evidence>